<dbReference type="Gene3D" id="3.90.79.10">
    <property type="entry name" value="Nucleoside Triphosphate Pyrophosphohydrolase"/>
    <property type="match status" value="1"/>
</dbReference>
<dbReference type="InterPro" id="IPR036388">
    <property type="entry name" value="WH-like_DNA-bd_sf"/>
</dbReference>
<dbReference type="CDD" id="cd18873">
    <property type="entry name" value="NUDIX_NadM_like"/>
    <property type="match status" value="1"/>
</dbReference>
<dbReference type="STRING" id="760192.Halhy_0092"/>
<feature type="domain" description="Nudix hydrolase" evidence="3">
    <location>
        <begin position="8"/>
        <end position="143"/>
    </location>
</feature>
<dbReference type="PROSITE" id="PS51462">
    <property type="entry name" value="NUDIX"/>
    <property type="match status" value="1"/>
</dbReference>
<dbReference type="eggNOG" id="COG1051">
    <property type="taxonomic scope" value="Bacteria"/>
</dbReference>
<gene>
    <name evidence="4" type="ordered locus">Halhy_0092</name>
</gene>
<dbReference type="Gene3D" id="1.10.10.10">
    <property type="entry name" value="Winged helix-like DNA-binding domain superfamily/Winged helix DNA-binding domain"/>
    <property type="match status" value="1"/>
</dbReference>
<proteinExistence type="inferred from homology"/>
<dbReference type="AlphaFoldDB" id="F4KSP1"/>
<evidence type="ECO:0000256" key="1">
    <source>
        <dbReference type="ARBA" id="ARBA00022801"/>
    </source>
</evidence>
<dbReference type="InterPro" id="IPR020476">
    <property type="entry name" value="Nudix_hydrolase"/>
</dbReference>
<dbReference type="InterPro" id="IPR020084">
    <property type="entry name" value="NUDIX_hydrolase_CS"/>
</dbReference>
<dbReference type="PROSITE" id="PS00893">
    <property type="entry name" value="NUDIX_BOX"/>
    <property type="match status" value="1"/>
</dbReference>
<dbReference type="Pfam" id="PF00293">
    <property type="entry name" value="NUDIX"/>
    <property type="match status" value="1"/>
</dbReference>
<accession>F4KSP1</accession>
<keyword evidence="5" id="KW-1185">Reference proteome</keyword>
<dbReference type="SUPFAM" id="SSF46785">
    <property type="entry name" value="Winged helix' DNA-binding domain"/>
    <property type="match status" value="1"/>
</dbReference>
<dbReference type="Pfam" id="PF21906">
    <property type="entry name" value="WHD_NrtR"/>
    <property type="match status" value="1"/>
</dbReference>
<dbReference type="InterPro" id="IPR000086">
    <property type="entry name" value="NUDIX_hydrolase_dom"/>
</dbReference>
<evidence type="ECO:0000259" key="3">
    <source>
        <dbReference type="PROSITE" id="PS51462"/>
    </source>
</evidence>
<dbReference type="InterPro" id="IPR036390">
    <property type="entry name" value="WH_DNA-bd_sf"/>
</dbReference>
<dbReference type="EMBL" id="CP002691">
    <property type="protein sequence ID" value="AEE48005.1"/>
    <property type="molecule type" value="Genomic_DNA"/>
</dbReference>
<evidence type="ECO:0000256" key="2">
    <source>
        <dbReference type="RuleBase" id="RU003476"/>
    </source>
</evidence>
<dbReference type="PANTHER" id="PTHR43736:SF4">
    <property type="entry name" value="SLR1690 PROTEIN"/>
    <property type="match status" value="1"/>
</dbReference>
<dbReference type="SUPFAM" id="SSF55811">
    <property type="entry name" value="Nudix"/>
    <property type="match status" value="1"/>
</dbReference>
<protein>
    <submittedName>
        <fullName evidence="4">NUDIX hydrolase</fullName>
    </submittedName>
</protein>
<keyword evidence="1 2" id="KW-0378">Hydrolase</keyword>
<dbReference type="Proteomes" id="UP000008461">
    <property type="component" value="Chromosome"/>
</dbReference>
<dbReference type="PRINTS" id="PR00502">
    <property type="entry name" value="NUDIXFAMILY"/>
</dbReference>
<dbReference type="OrthoDB" id="9786141at2"/>
<reference evidence="4 5" key="1">
    <citation type="journal article" date="2011" name="Stand. Genomic Sci.">
        <title>Complete genome sequence of Haliscomenobacter hydrossis type strain (O).</title>
        <authorList>
            <consortium name="US DOE Joint Genome Institute (JGI-PGF)"/>
            <person name="Daligault H."/>
            <person name="Lapidus A."/>
            <person name="Zeytun A."/>
            <person name="Nolan M."/>
            <person name="Lucas S."/>
            <person name="Del Rio T.G."/>
            <person name="Tice H."/>
            <person name="Cheng J.F."/>
            <person name="Tapia R."/>
            <person name="Han C."/>
            <person name="Goodwin L."/>
            <person name="Pitluck S."/>
            <person name="Liolios K."/>
            <person name="Pagani I."/>
            <person name="Ivanova N."/>
            <person name="Huntemann M."/>
            <person name="Mavromatis K."/>
            <person name="Mikhailova N."/>
            <person name="Pati A."/>
            <person name="Chen A."/>
            <person name="Palaniappan K."/>
            <person name="Land M."/>
            <person name="Hauser L."/>
            <person name="Brambilla E.M."/>
            <person name="Rohde M."/>
            <person name="Verbarg S."/>
            <person name="Goker M."/>
            <person name="Bristow J."/>
            <person name="Eisen J.A."/>
            <person name="Markowitz V."/>
            <person name="Hugenholtz P."/>
            <person name="Kyrpides N.C."/>
            <person name="Klenk H.P."/>
            <person name="Woyke T."/>
        </authorList>
    </citation>
    <scope>NUCLEOTIDE SEQUENCE [LARGE SCALE GENOMIC DNA]</scope>
    <source>
        <strain evidence="5">ATCC 27775 / DSM 1100 / LMG 10767 / O</strain>
    </source>
</reference>
<comment type="similarity">
    <text evidence="2">Belongs to the Nudix hydrolase family.</text>
</comment>
<name>F4KSP1_HALH1</name>
<dbReference type="InterPro" id="IPR054105">
    <property type="entry name" value="WHD_NrtR"/>
</dbReference>
<dbReference type="HOGENOM" id="CLU_037162_3_1_10"/>
<evidence type="ECO:0000313" key="5">
    <source>
        <dbReference type="Proteomes" id="UP000008461"/>
    </source>
</evidence>
<dbReference type="RefSeq" id="WP_013762569.1">
    <property type="nucleotide sequence ID" value="NC_015510.1"/>
</dbReference>
<evidence type="ECO:0000313" key="4">
    <source>
        <dbReference type="EMBL" id="AEE48005.1"/>
    </source>
</evidence>
<dbReference type="KEGG" id="hhy:Halhy_0092"/>
<dbReference type="InterPro" id="IPR015797">
    <property type="entry name" value="NUDIX_hydrolase-like_dom_sf"/>
</dbReference>
<dbReference type="PANTHER" id="PTHR43736">
    <property type="entry name" value="ADP-RIBOSE PYROPHOSPHATASE"/>
    <property type="match status" value="1"/>
</dbReference>
<reference key="2">
    <citation type="submission" date="2011-04" db="EMBL/GenBank/DDBJ databases">
        <title>Complete sequence of chromosome of Haliscomenobacter hydrossis DSM 1100.</title>
        <authorList>
            <consortium name="US DOE Joint Genome Institute (JGI-PGF)"/>
            <person name="Lucas S."/>
            <person name="Han J."/>
            <person name="Lapidus A."/>
            <person name="Bruce D."/>
            <person name="Goodwin L."/>
            <person name="Pitluck S."/>
            <person name="Peters L."/>
            <person name="Kyrpides N."/>
            <person name="Mavromatis K."/>
            <person name="Ivanova N."/>
            <person name="Ovchinnikova G."/>
            <person name="Pagani I."/>
            <person name="Daligault H."/>
            <person name="Detter J.C."/>
            <person name="Han C."/>
            <person name="Land M."/>
            <person name="Hauser L."/>
            <person name="Markowitz V."/>
            <person name="Cheng J.-F."/>
            <person name="Hugenholtz P."/>
            <person name="Woyke T."/>
            <person name="Wu D."/>
            <person name="Verbarg S."/>
            <person name="Frueling A."/>
            <person name="Brambilla E."/>
            <person name="Klenk H.-P."/>
            <person name="Eisen J.A."/>
        </authorList>
    </citation>
    <scope>NUCLEOTIDE SEQUENCE</scope>
    <source>
        <strain>DSM 1100</strain>
    </source>
</reference>
<sequence>MKYCYEYPRPAVTVDCIIFGLDESQVLKVLLIQRGHDPYLGHWALPGGFVDLEEDLEFAALRELEEETGVRNVFIEQLFTFGAPHRDPRGRVISVAYYALVNLTDHPVHPSTDAQSAEWFPITALPQLAFDHDVILETALNRLRAKVRYQPIGFELLPEKFTLTQLQNLYETILGLPKNDQLNKRNFRTRIQKMDVLKEVGIQEGVSHRPAKLYSFDKERYEELQKMKYKELVRRGLDFEI</sequence>
<dbReference type="GO" id="GO:0016787">
    <property type="term" value="F:hydrolase activity"/>
    <property type="evidence" value="ECO:0007669"/>
    <property type="project" value="UniProtKB-KW"/>
</dbReference>
<organism evidence="4 5">
    <name type="scientific">Haliscomenobacter hydrossis (strain ATCC 27775 / DSM 1100 / LMG 10767 / O)</name>
    <dbReference type="NCBI Taxonomy" id="760192"/>
    <lineage>
        <taxon>Bacteria</taxon>
        <taxon>Pseudomonadati</taxon>
        <taxon>Bacteroidota</taxon>
        <taxon>Saprospiria</taxon>
        <taxon>Saprospirales</taxon>
        <taxon>Haliscomenobacteraceae</taxon>
        <taxon>Haliscomenobacter</taxon>
    </lineage>
</organism>